<sequence length="225" mass="24720">MSCCNKDSDKNSEKNSHTNIGHFNFLTPVQKKSGLMYLVGAWVDTATDSDPNINPNYTFINFLQGINFIPQKGSQISWLTQSIQNINTGLPGIINIPAPGQFSIPSQTIQGNHWNMQAPTFSQQFQFPVFPLRVSDGDKFQFIIQGVVDAIAVAINVDGIIYRTFNNQNQNLNANKITLVPNSGTIVSPTYSPVPDIVTFVNTPNFVAVGGTLTPTTILTWTVKL</sequence>
<organism evidence="1">
    <name type="scientific">Terrestrivirus sp</name>
    <dbReference type="NCBI Taxonomy" id="2487775"/>
    <lineage>
        <taxon>Viruses</taxon>
        <taxon>Varidnaviria</taxon>
        <taxon>Bamfordvirae</taxon>
        <taxon>Nucleocytoviricota</taxon>
        <taxon>Megaviricetes</taxon>
        <taxon>Imitervirales</taxon>
        <taxon>Mimiviridae</taxon>
        <taxon>Klosneuvirinae</taxon>
    </lineage>
</organism>
<name>A0A3G4ZPR7_9VIRU</name>
<evidence type="ECO:0000313" key="1">
    <source>
        <dbReference type="EMBL" id="AYV75439.1"/>
    </source>
</evidence>
<protein>
    <submittedName>
        <fullName evidence="1">Uncharacterized protein</fullName>
    </submittedName>
</protein>
<dbReference type="EMBL" id="MK071979">
    <property type="protein sequence ID" value="AYV75439.1"/>
    <property type="molecule type" value="Genomic_DNA"/>
</dbReference>
<accession>A0A3G4ZPR7</accession>
<gene>
    <name evidence="1" type="ORF">Terrestrivirus1_313</name>
</gene>
<proteinExistence type="predicted"/>
<reference evidence="1" key="1">
    <citation type="submission" date="2018-10" db="EMBL/GenBank/DDBJ databases">
        <title>Hidden diversity of soil giant viruses.</title>
        <authorList>
            <person name="Schulz F."/>
            <person name="Alteio L."/>
            <person name="Goudeau D."/>
            <person name="Ryan E.M."/>
            <person name="Malmstrom R.R."/>
            <person name="Blanchard J."/>
            <person name="Woyke T."/>
        </authorList>
    </citation>
    <scope>NUCLEOTIDE SEQUENCE</scope>
    <source>
        <strain evidence="1">TEV1</strain>
    </source>
</reference>